<dbReference type="PANTHER" id="PTHR24289:SF1">
    <property type="entry name" value="STEROID 17-ALPHA-HYDROXYLASE_17,20 LYASE"/>
    <property type="match status" value="1"/>
</dbReference>
<sequence>MIIFNAMMDADRHSEGSFSDDLPPSSGSSLLPLEHPFIYPWTMMGTQGILLAVLINVCLLLCISVDCYHRRLLGGATIGRLPPGPVGLPFLGSLLELRGNPIQRLRELAVRYGPVLTIKLGFVRIFVLSEVDVIHEALVTQGVVFNDRPSFLGVLSGSGSKRGIVALEYGPFHRYQRQFIVEIMRTLGIGRKKGEKYFKRSLTELCQYLTESDGKPLNARTTVSHYVFCGFFVFLFGFSCVDNESLIELRDSLAEFLHLNPVLILASTVLPKFLVQKFMTGKKKLTDCFLELLQKRRQRYQDQAWPTQADTVWESYLDGIVGIQQRFTKPVNTSSSDDGNHDNRKHSSSGEKAAAALAPDEHFINVLFDFFVVGSETALLGLLWALQMVMLHPQWQRRIQDELDQVVGAENIPSLSHKSRLHVTMATITETYRYRPVSALGAPHRVMQDTILKGHLIPEGSYVLTNIYAAHHDSQRSCPGENWTRSLMFLFTTTILKSFTLTFPDNEELPDPMGQPGINYSPCDFKICATPR</sequence>
<evidence type="ECO:0000256" key="5">
    <source>
        <dbReference type="ARBA" id="ARBA00023004"/>
    </source>
</evidence>
<organism evidence="9 10">
    <name type="scientific">Acanthaster planci</name>
    <name type="common">Crown-of-thorns starfish</name>
    <dbReference type="NCBI Taxonomy" id="133434"/>
    <lineage>
        <taxon>Eukaryota</taxon>
        <taxon>Metazoa</taxon>
        <taxon>Echinodermata</taxon>
        <taxon>Eleutherozoa</taxon>
        <taxon>Asterozoa</taxon>
        <taxon>Asteroidea</taxon>
        <taxon>Valvatacea</taxon>
        <taxon>Valvatida</taxon>
        <taxon>Acanthasteridae</taxon>
        <taxon>Acanthaster</taxon>
    </lineage>
</organism>
<name>A0A8B7XGW0_ACAPL</name>
<feature type="transmembrane region" description="Helical" evidence="8">
    <location>
        <begin position="256"/>
        <end position="275"/>
    </location>
</feature>
<dbReference type="GO" id="GO:0042448">
    <property type="term" value="P:progesterone metabolic process"/>
    <property type="evidence" value="ECO:0007669"/>
    <property type="project" value="TreeGrafter"/>
</dbReference>
<protein>
    <submittedName>
        <fullName evidence="10">Cytochrome P450 2D10-like isoform X1</fullName>
    </submittedName>
</protein>
<dbReference type="GO" id="GO:0005506">
    <property type="term" value="F:iron ion binding"/>
    <property type="evidence" value="ECO:0007669"/>
    <property type="project" value="InterPro"/>
</dbReference>
<feature type="region of interest" description="Disordered" evidence="7">
    <location>
        <begin position="330"/>
        <end position="352"/>
    </location>
</feature>
<dbReference type="PRINTS" id="PR00463">
    <property type="entry name" value="EP450I"/>
</dbReference>
<evidence type="ECO:0000256" key="4">
    <source>
        <dbReference type="ARBA" id="ARBA00023002"/>
    </source>
</evidence>
<dbReference type="GO" id="GO:0020037">
    <property type="term" value="F:heme binding"/>
    <property type="evidence" value="ECO:0007669"/>
    <property type="project" value="InterPro"/>
</dbReference>
<evidence type="ECO:0000256" key="2">
    <source>
        <dbReference type="ARBA" id="ARBA00022617"/>
    </source>
</evidence>
<keyword evidence="4" id="KW-0560">Oxidoreductase</keyword>
<dbReference type="Gene3D" id="1.10.630.10">
    <property type="entry name" value="Cytochrome P450"/>
    <property type="match status" value="1"/>
</dbReference>
<dbReference type="AlphaFoldDB" id="A0A8B7XGW0"/>
<dbReference type="Proteomes" id="UP000694845">
    <property type="component" value="Unplaced"/>
</dbReference>
<dbReference type="GO" id="GO:0004508">
    <property type="term" value="F:steroid 17-alpha-monooxygenase activity"/>
    <property type="evidence" value="ECO:0007669"/>
    <property type="project" value="TreeGrafter"/>
</dbReference>
<dbReference type="OMA" id="SWGLHMV"/>
<dbReference type="OrthoDB" id="3945418at2759"/>
<evidence type="ECO:0000256" key="7">
    <source>
        <dbReference type="SAM" id="MobiDB-lite"/>
    </source>
</evidence>
<dbReference type="InterPro" id="IPR002401">
    <property type="entry name" value="Cyt_P450_E_grp-I"/>
</dbReference>
<keyword evidence="8" id="KW-1133">Transmembrane helix</keyword>
<dbReference type="InterPro" id="IPR001128">
    <property type="entry name" value="Cyt_P450"/>
</dbReference>
<dbReference type="Pfam" id="PF00067">
    <property type="entry name" value="p450"/>
    <property type="match status" value="1"/>
</dbReference>
<dbReference type="GO" id="GO:0042446">
    <property type="term" value="P:hormone biosynthetic process"/>
    <property type="evidence" value="ECO:0007669"/>
    <property type="project" value="TreeGrafter"/>
</dbReference>
<comment type="similarity">
    <text evidence="1">Belongs to the cytochrome P450 family.</text>
</comment>
<keyword evidence="9" id="KW-1185">Reference proteome</keyword>
<evidence type="ECO:0000256" key="6">
    <source>
        <dbReference type="ARBA" id="ARBA00023033"/>
    </source>
</evidence>
<keyword evidence="5" id="KW-0408">Iron</keyword>
<keyword evidence="2" id="KW-0349">Heme</keyword>
<keyword evidence="6" id="KW-0503">Monooxygenase</keyword>
<keyword evidence="3" id="KW-0479">Metal-binding</keyword>
<evidence type="ECO:0000256" key="3">
    <source>
        <dbReference type="ARBA" id="ARBA00022723"/>
    </source>
</evidence>
<gene>
    <name evidence="10" type="primary">LOC110973123</name>
</gene>
<keyword evidence="8" id="KW-0812">Transmembrane</keyword>
<dbReference type="KEGG" id="aplc:110973123"/>
<feature type="transmembrane region" description="Helical" evidence="8">
    <location>
        <begin position="38"/>
        <end position="63"/>
    </location>
</feature>
<accession>A0A8B7XGW0</accession>
<proteinExistence type="inferred from homology"/>
<evidence type="ECO:0000313" key="10">
    <source>
        <dbReference type="RefSeq" id="XP_022079357.1"/>
    </source>
</evidence>
<keyword evidence="8" id="KW-0472">Membrane</keyword>
<dbReference type="RefSeq" id="XP_022079357.1">
    <property type="nucleotide sequence ID" value="XM_022223665.1"/>
</dbReference>
<dbReference type="GeneID" id="110973123"/>
<dbReference type="PANTHER" id="PTHR24289">
    <property type="entry name" value="STEROID 17-ALPHA-HYDROXYLASE/17,20 LYASE"/>
    <property type="match status" value="1"/>
</dbReference>
<feature type="transmembrane region" description="Helical" evidence="8">
    <location>
        <begin position="223"/>
        <end position="241"/>
    </location>
</feature>
<dbReference type="InterPro" id="IPR036396">
    <property type="entry name" value="Cyt_P450_sf"/>
</dbReference>
<dbReference type="SUPFAM" id="SSF48264">
    <property type="entry name" value="Cytochrome P450"/>
    <property type="match status" value="1"/>
</dbReference>
<evidence type="ECO:0000256" key="1">
    <source>
        <dbReference type="ARBA" id="ARBA00010617"/>
    </source>
</evidence>
<evidence type="ECO:0000256" key="8">
    <source>
        <dbReference type="SAM" id="Phobius"/>
    </source>
</evidence>
<reference evidence="10" key="1">
    <citation type="submission" date="2025-08" db="UniProtKB">
        <authorList>
            <consortium name="RefSeq"/>
        </authorList>
    </citation>
    <scope>IDENTIFICATION</scope>
</reference>
<evidence type="ECO:0000313" key="9">
    <source>
        <dbReference type="Proteomes" id="UP000694845"/>
    </source>
</evidence>